<dbReference type="PANTHER" id="PTHR45295:SF1">
    <property type="entry name" value="CHAPERONE PROTEIN DNAJ C76, CHLOROPLASTIC"/>
    <property type="match status" value="1"/>
</dbReference>
<dbReference type="Gene3D" id="1.10.287.110">
    <property type="entry name" value="DnaJ domain"/>
    <property type="match status" value="1"/>
</dbReference>
<dbReference type="Proteomes" id="UP001443914">
    <property type="component" value="Unassembled WGS sequence"/>
</dbReference>
<dbReference type="SUPFAM" id="SSF54862">
    <property type="entry name" value="4Fe-4S ferredoxins"/>
    <property type="match status" value="1"/>
</dbReference>
<organism evidence="3 4">
    <name type="scientific">Saponaria officinalis</name>
    <name type="common">Common soapwort</name>
    <name type="synonym">Lychnis saponaria</name>
    <dbReference type="NCBI Taxonomy" id="3572"/>
    <lineage>
        <taxon>Eukaryota</taxon>
        <taxon>Viridiplantae</taxon>
        <taxon>Streptophyta</taxon>
        <taxon>Embryophyta</taxon>
        <taxon>Tracheophyta</taxon>
        <taxon>Spermatophyta</taxon>
        <taxon>Magnoliopsida</taxon>
        <taxon>eudicotyledons</taxon>
        <taxon>Gunneridae</taxon>
        <taxon>Pentapetalae</taxon>
        <taxon>Caryophyllales</taxon>
        <taxon>Caryophyllaceae</taxon>
        <taxon>Caryophylleae</taxon>
        <taxon>Saponaria</taxon>
    </lineage>
</organism>
<evidence type="ECO:0000259" key="2">
    <source>
        <dbReference type="PROSITE" id="PS50076"/>
    </source>
</evidence>
<keyword evidence="4" id="KW-1185">Reference proteome</keyword>
<evidence type="ECO:0000313" key="3">
    <source>
        <dbReference type="EMBL" id="KAK9691421.1"/>
    </source>
</evidence>
<dbReference type="SUPFAM" id="SSF46565">
    <property type="entry name" value="Chaperone J-domain"/>
    <property type="match status" value="1"/>
</dbReference>
<dbReference type="InterPro" id="IPR036869">
    <property type="entry name" value="J_dom_sf"/>
</dbReference>
<feature type="transmembrane region" description="Helical" evidence="1">
    <location>
        <begin position="394"/>
        <end position="412"/>
    </location>
</feature>
<dbReference type="PRINTS" id="PR00625">
    <property type="entry name" value="JDOMAIN"/>
</dbReference>
<evidence type="ECO:0000313" key="4">
    <source>
        <dbReference type="Proteomes" id="UP001443914"/>
    </source>
</evidence>
<dbReference type="Pfam" id="PF13370">
    <property type="entry name" value="Fer4_13"/>
    <property type="match status" value="1"/>
</dbReference>
<sequence>MVSTALALNFPIQTPSISISQTFPQQHHHHYKLNTACKASSSTSSSSSSYVREYDLYEVMGIDSNSDQSQIKKAYRSLQKRCHPDIAGPAGHDMSIFLNHAYALLSDPIARAAYDKEQTKMTELQGYTGEPMYSTWLGPETEERAVFVDEVKCVGCLKCALLANQTFAIEATYGRARVVAQWADPEDKIQASIDVCPVSCISMVERSDLAALEFLMSKQPRGNVRVGASNTAGARSFDVFSEVKVFHKRLEEAAARKSNRDSEYSKYQSDARMSAIQAIRSISNWLYWQSPASETPTYLALKEATASVHPDVEKLREAATEARKHGRFQNTESKRHQPRTTLTEDYWTPLNHVEAKPTNIANPDTIIQTPSSDDGKTIQDKTNVKRKNYPRRPMVTLLPLGFAVLASINAILHGTGSEVGGLEDHIGGSFALQVVNSSWLPVVLAGVPWYLFGILVERFVDGFSRRDRQ</sequence>
<dbReference type="Gene3D" id="3.30.70.20">
    <property type="match status" value="1"/>
</dbReference>
<dbReference type="AlphaFoldDB" id="A0AAW1INJ6"/>
<dbReference type="Pfam" id="PF00226">
    <property type="entry name" value="DnaJ"/>
    <property type="match status" value="1"/>
</dbReference>
<keyword evidence="1" id="KW-0472">Membrane</keyword>
<evidence type="ECO:0000256" key="1">
    <source>
        <dbReference type="SAM" id="Phobius"/>
    </source>
</evidence>
<name>A0AAW1INJ6_SAPOF</name>
<comment type="caution">
    <text evidence="3">The sequence shown here is derived from an EMBL/GenBank/DDBJ whole genome shotgun (WGS) entry which is preliminary data.</text>
</comment>
<feature type="transmembrane region" description="Helical" evidence="1">
    <location>
        <begin position="439"/>
        <end position="460"/>
    </location>
</feature>
<feature type="domain" description="J" evidence="2">
    <location>
        <begin position="55"/>
        <end position="118"/>
    </location>
</feature>
<protein>
    <recommendedName>
        <fullName evidence="2">J domain-containing protein</fullName>
    </recommendedName>
</protein>
<dbReference type="InterPro" id="IPR001623">
    <property type="entry name" value="DnaJ_domain"/>
</dbReference>
<keyword evidence="1" id="KW-0812">Transmembrane</keyword>
<dbReference type="EMBL" id="JBDFQZ010000009">
    <property type="protein sequence ID" value="KAK9691421.1"/>
    <property type="molecule type" value="Genomic_DNA"/>
</dbReference>
<dbReference type="PANTHER" id="PTHR45295">
    <property type="entry name" value="CHAPERONE PROTEIN DNAJ C76, CHLOROPLASTIC"/>
    <property type="match status" value="1"/>
</dbReference>
<accession>A0AAW1INJ6</accession>
<keyword evidence="1" id="KW-1133">Transmembrane helix</keyword>
<dbReference type="SMART" id="SM00271">
    <property type="entry name" value="DnaJ"/>
    <property type="match status" value="1"/>
</dbReference>
<dbReference type="CDD" id="cd06257">
    <property type="entry name" value="DnaJ"/>
    <property type="match status" value="1"/>
</dbReference>
<dbReference type="PROSITE" id="PS50076">
    <property type="entry name" value="DNAJ_2"/>
    <property type="match status" value="1"/>
</dbReference>
<gene>
    <name evidence="3" type="ORF">RND81_09G195800</name>
</gene>
<proteinExistence type="predicted"/>
<reference evidence="3" key="1">
    <citation type="submission" date="2024-03" db="EMBL/GenBank/DDBJ databases">
        <title>WGS assembly of Saponaria officinalis var. Norfolk2.</title>
        <authorList>
            <person name="Jenkins J."/>
            <person name="Shu S."/>
            <person name="Grimwood J."/>
            <person name="Barry K."/>
            <person name="Goodstein D."/>
            <person name="Schmutz J."/>
            <person name="Leebens-Mack J."/>
            <person name="Osbourn A."/>
        </authorList>
    </citation>
    <scope>NUCLEOTIDE SEQUENCE [LARGE SCALE GENOMIC DNA]</scope>
    <source>
        <strain evidence="3">JIC</strain>
    </source>
</reference>